<evidence type="ECO:0000256" key="4">
    <source>
        <dbReference type="ARBA" id="ARBA00022679"/>
    </source>
</evidence>
<sequence length="211" mass="23435">MTRGKLITIEGIEGAGKSTALQFIQDYLVKAGVEVVLTREPGGTDVSEAIRKLLLHSTASEGIAPETELLLMFASRAQHISQCIEPTLSAGKWVVSDRYVDASYAYQGGGRGIAMDKISLLDKMIVDGLYPDLTFLLDVPADLGIARAEKRGTQKDRIEQEKTDFFVRVRNVYLERAKADPERIRLIDATLGLGLVQDQVRRILDEFIRKK</sequence>
<evidence type="ECO:0000256" key="8">
    <source>
        <dbReference type="ARBA" id="ARBA00022840"/>
    </source>
</evidence>
<reference evidence="14 15" key="1">
    <citation type="submission" date="2018-07" db="EMBL/GenBank/DDBJ databases">
        <title>Genomic Encyclopedia of Type Strains, Phase IV (KMG-IV): sequencing the most valuable type-strain genomes for metagenomic binning, comparative biology and taxonomic classification.</title>
        <authorList>
            <person name="Goeker M."/>
        </authorList>
    </citation>
    <scope>NUCLEOTIDE SEQUENCE [LARGE SCALE GENOMIC DNA]</scope>
    <source>
        <strain evidence="14 15">DSM 16500</strain>
    </source>
</reference>
<dbReference type="EMBL" id="QQAX01000006">
    <property type="protein sequence ID" value="RDI46017.1"/>
    <property type="molecule type" value="Genomic_DNA"/>
</dbReference>
<evidence type="ECO:0000259" key="13">
    <source>
        <dbReference type="Pfam" id="PF02223"/>
    </source>
</evidence>
<keyword evidence="5 12" id="KW-0545">Nucleotide biosynthesis</keyword>
<dbReference type="InterPro" id="IPR039430">
    <property type="entry name" value="Thymidylate_kin-like_dom"/>
</dbReference>
<evidence type="ECO:0000256" key="5">
    <source>
        <dbReference type="ARBA" id="ARBA00022727"/>
    </source>
</evidence>
<dbReference type="OrthoDB" id="9774907at2"/>
<feature type="domain" description="Thymidylate kinase-like" evidence="13">
    <location>
        <begin position="9"/>
        <end position="199"/>
    </location>
</feature>
<dbReference type="GO" id="GO:0005829">
    <property type="term" value="C:cytosol"/>
    <property type="evidence" value="ECO:0007669"/>
    <property type="project" value="TreeGrafter"/>
</dbReference>
<gene>
    <name evidence="12" type="primary">tmk</name>
    <name evidence="14" type="ORF">C8D86_10621</name>
</gene>
<evidence type="ECO:0000256" key="6">
    <source>
        <dbReference type="ARBA" id="ARBA00022741"/>
    </source>
</evidence>
<dbReference type="EC" id="2.7.4.9" evidence="2 12"/>
<proteinExistence type="inferred from homology"/>
<evidence type="ECO:0000256" key="11">
    <source>
        <dbReference type="ARBA" id="ARBA00057735"/>
    </source>
</evidence>
<dbReference type="GO" id="GO:0005524">
    <property type="term" value="F:ATP binding"/>
    <property type="evidence" value="ECO:0007669"/>
    <property type="project" value="UniProtKB-UniRule"/>
</dbReference>
<comment type="similarity">
    <text evidence="1 12">Belongs to the thymidylate kinase family.</text>
</comment>
<accession>A0A370GQQ9</accession>
<dbReference type="GO" id="GO:0006235">
    <property type="term" value="P:dTTP biosynthetic process"/>
    <property type="evidence" value="ECO:0007669"/>
    <property type="project" value="UniProtKB-UniRule"/>
</dbReference>
<evidence type="ECO:0000256" key="3">
    <source>
        <dbReference type="ARBA" id="ARBA00017144"/>
    </source>
</evidence>
<evidence type="ECO:0000256" key="1">
    <source>
        <dbReference type="ARBA" id="ARBA00009776"/>
    </source>
</evidence>
<keyword evidence="6 12" id="KW-0547">Nucleotide-binding</keyword>
<dbReference type="PANTHER" id="PTHR10344">
    <property type="entry name" value="THYMIDYLATE KINASE"/>
    <property type="match status" value="1"/>
</dbReference>
<evidence type="ECO:0000313" key="14">
    <source>
        <dbReference type="EMBL" id="RDI46017.1"/>
    </source>
</evidence>
<protein>
    <recommendedName>
        <fullName evidence="3 12">Thymidylate kinase</fullName>
        <ecNumber evidence="2 12">2.7.4.9</ecNumber>
    </recommendedName>
    <alternativeName>
        <fullName evidence="9 12">dTMP kinase</fullName>
    </alternativeName>
</protein>
<dbReference type="GO" id="GO:0006227">
    <property type="term" value="P:dUDP biosynthetic process"/>
    <property type="evidence" value="ECO:0007669"/>
    <property type="project" value="TreeGrafter"/>
</dbReference>
<dbReference type="RefSeq" id="WP_114833915.1">
    <property type="nucleotide sequence ID" value="NZ_LR699114.1"/>
</dbReference>
<keyword evidence="15" id="KW-1185">Reference proteome</keyword>
<dbReference type="GO" id="GO:0006233">
    <property type="term" value="P:dTDP biosynthetic process"/>
    <property type="evidence" value="ECO:0007669"/>
    <property type="project" value="InterPro"/>
</dbReference>
<dbReference type="InterPro" id="IPR027417">
    <property type="entry name" value="P-loop_NTPase"/>
</dbReference>
<dbReference type="HAMAP" id="MF_00165">
    <property type="entry name" value="Thymidylate_kinase"/>
    <property type="match status" value="1"/>
</dbReference>
<evidence type="ECO:0000256" key="2">
    <source>
        <dbReference type="ARBA" id="ARBA00012980"/>
    </source>
</evidence>
<organism evidence="14 15">
    <name type="scientific">Aquicella lusitana</name>
    <dbReference type="NCBI Taxonomy" id="254246"/>
    <lineage>
        <taxon>Bacteria</taxon>
        <taxon>Pseudomonadati</taxon>
        <taxon>Pseudomonadota</taxon>
        <taxon>Gammaproteobacteria</taxon>
        <taxon>Legionellales</taxon>
        <taxon>Coxiellaceae</taxon>
        <taxon>Aquicella</taxon>
    </lineage>
</organism>
<comment type="catalytic activity">
    <reaction evidence="10 12">
        <text>dTMP + ATP = dTDP + ADP</text>
        <dbReference type="Rhea" id="RHEA:13517"/>
        <dbReference type="ChEBI" id="CHEBI:30616"/>
        <dbReference type="ChEBI" id="CHEBI:58369"/>
        <dbReference type="ChEBI" id="CHEBI:63528"/>
        <dbReference type="ChEBI" id="CHEBI:456216"/>
        <dbReference type="EC" id="2.7.4.9"/>
    </reaction>
</comment>
<dbReference type="FunFam" id="3.40.50.300:FF:000225">
    <property type="entry name" value="Thymidylate kinase"/>
    <property type="match status" value="1"/>
</dbReference>
<feature type="binding site" evidence="12">
    <location>
        <begin position="11"/>
        <end position="18"/>
    </location>
    <ligand>
        <name>ATP</name>
        <dbReference type="ChEBI" id="CHEBI:30616"/>
    </ligand>
</feature>
<dbReference type="SUPFAM" id="SSF52540">
    <property type="entry name" value="P-loop containing nucleoside triphosphate hydrolases"/>
    <property type="match status" value="1"/>
</dbReference>
<dbReference type="Proteomes" id="UP000254720">
    <property type="component" value="Unassembled WGS sequence"/>
</dbReference>
<comment type="function">
    <text evidence="11 12">Phosphorylation of dTMP to form dTDP in both de novo and salvage pathways of dTTP synthesis.</text>
</comment>
<dbReference type="GO" id="GO:0004798">
    <property type="term" value="F:dTMP kinase activity"/>
    <property type="evidence" value="ECO:0007669"/>
    <property type="project" value="UniProtKB-UniRule"/>
</dbReference>
<dbReference type="PANTHER" id="PTHR10344:SF4">
    <property type="entry name" value="UMP-CMP KINASE 2, MITOCHONDRIAL"/>
    <property type="match status" value="1"/>
</dbReference>
<name>A0A370GQQ9_9COXI</name>
<dbReference type="CDD" id="cd01672">
    <property type="entry name" value="TMPK"/>
    <property type="match status" value="1"/>
</dbReference>
<evidence type="ECO:0000256" key="7">
    <source>
        <dbReference type="ARBA" id="ARBA00022777"/>
    </source>
</evidence>
<keyword evidence="8 12" id="KW-0067">ATP-binding</keyword>
<dbReference type="Gene3D" id="3.40.50.300">
    <property type="entry name" value="P-loop containing nucleotide triphosphate hydrolases"/>
    <property type="match status" value="1"/>
</dbReference>
<evidence type="ECO:0000256" key="12">
    <source>
        <dbReference type="HAMAP-Rule" id="MF_00165"/>
    </source>
</evidence>
<dbReference type="Pfam" id="PF02223">
    <property type="entry name" value="Thymidylate_kin"/>
    <property type="match status" value="1"/>
</dbReference>
<dbReference type="InterPro" id="IPR018094">
    <property type="entry name" value="Thymidylate_kinase"/>
</dbReference>
<dbReference type="NCBIfam" id="TIGR00041">
    <property type="entry name" value="DTMP_kinase"/>
    <property type="match status" value="1"/>
</dbReference>
<dbReference type="AlphaFoldDB" id="A0A370GQQ9"/>
<comment type="caution">
    <text evidence="14">The sequence shown here is derived from an EMBL/GenBank/DDBJ whole genome shotgun (WGS) entry which is preliminary data.</text>
</comment>
<evidence type="ECO:0000256" key="9">
    <source>
        <dbReference type="ARBA" id="ARBA00029962"/>
    </source>
</evidence>
<keyword evidence="4 12" id="KW-0808">Transferase</keyword>
<evidence type="ECO:0000256" key="10">
    <source>
        <dbReference type="ARBA" id="ARBA00048743"/>
    </source>
</evidence>
<keyword evidence="7 12" id="KW-0418">Kinase</keyword>
<evidence type="ECO:0000313" key="15">
    <source>
        <dbReference type="Proteomes" id="UP000254720"/>
    </source>
</evidence>